<name>A0A6A5QAT1_AMPQU</name>
<dbReference type="EMBL" id="ML979140">
    <property type="protein sequence ID" value="KAF1912615.1"/>
    <property type="molecule type" value="Genomic_DNA"/>
</dbReference>
<dbReference type="AlphaFoldDB" id="A0A6A5QAT1"/>
<dbReference type="Pfam" id="PF20174">
    <property type="entry name" value="DUF6540"/>
    <property type="match status" value="1"/>
</dbReference>
<dbReference type="OrthoDB" id="2999773at2759"/>
<sequence length="107" mass="11558">MATKMLESLFMLRGVQEIASRLPSNRTTTLGDGRKGTYTTAYYHFEQVTLSIPGPGRSLRSAASQGSGKRVDIQNCQTWLRAVVATLVQSGVMAEGAIQVVDNAPKN</sequence>
<dbReference type="Proteomes" id="UP000800096">
    <property type="component" value="Unassembled WGS sequence"/>
</dbReference>
<reference evidence="1" key="1">
    <citation type="journal article" date="2020" name="Stud. Mycol.">
        <title>101 Dothideomycetes genomes: a test case for predicting lifestyles and emergence of pathogens.</title>
        <authorList>
            <person name="Haridas S."/>
            <person name="Albert R."/>
            <person name="Binder M."/>
            <person name="Bloem J."/>
            <person name="Labutti K."/>
            <person name="Salamov A."/>
            <person name="Andreopoulos B."/>
            <person name="Baker S."/>
            <person name="Barry K."/>
            <person name="Bills G."/>
            <person name="Bluhm B."/>
            <person name="Cannon C."/>
            <person name="Castanera R."/>
            <person name="Culley D."/>
            <person name="Daum C."/>
            <person name="Ezra D."/>
            <person name="Gonzalez J."/>
            <person name="Henrissat B."/>
            <person name="Kuo A."/>
            <person name="Liang C."/>
            <person name="Lipzen A."/>
            <person name="Lutzoni F."/>
            <person name="Magnuson J."/>
            <person name="Mondo S."/>
            <person name="Nolan M."/>
            <person name="Ohm R."/>
            <person name="Pangilinan J."/>
            <person name="Park H.-J."/>
            <person name="Ramirez L."/>
            <person name="Alfaro M."/>
            <person name="Sun H."/>
            <person name="Tritt A."/>
            <person name="Yoshinaga Y."/>
            <person name="Zwiers L.-H."/>
            <person name="Turgeon B."/>
            <person name="Goodwin S."/>
            <person name="Spatafora J."/>
            <person name="Crous P."/>
            <person name="Grigoriev I."/>
        </authorList>
    </citation>
    <scope>NUCLEOTIDE SEQUENCE</scope>
    <source>
        <strain evidence="1">HMLAC05119</strain>
    </source>
</reference>
<evidence type="ECO:0000313" key="1">
    <source>
        <dbReference type="EMBL" id="KAF1912615.1"/>
    </source>
</evidence>
<accession>A0A6A5QAT1</accession>
<keyword evidence="2" id="KW-1185">Reference proteome</keyword>
<evidence type="ECO:0000313" key="2">
    <source>
        <dbReference type="Proteomes" id="UP000800096"/>
    </source>
</evidence>
<organism evidence="1 2">
    <name type="scientific">Ampelomyces quisqualis</name>
    <name type="common">Powdery mildew agent</name>
    <dbReference type="NCBI Taxonomy" id="50730"/>
    <lineage>
        <taxon>Eukaryota</taxon>
        <taxon>Fungi</taxon>
        <taxon>Dikarya</taxon>
        <taxon>Ascomycota</taxon>
        <taxon>Pezizomycotina</taxon>
        <taxon>Dothideomycetes</taxon>
        <taxon>Pleosporomycetidae</taxon>
        <taxon>Pleosporales</taxon>
        <taxon>Pleosporineae</taxon>
        <taxon>Phaeosphaeriaceae</taxon>
        <taxon>Ampelomyces</taxon>
    </lineage>
</organism>
<protein>
    <submittedName>
        <fullName evidence="1">Uncharacterized protein</fullName>
    </submittedName>
</protein>
<dbReference type="InterPro" id="IPR046670">
    <property type="entry name" value="DUF6540"/>
</dbReference>
<proteinExistence type="predicted"/>
<gene>
    <name evidence="1" type="ORF">BDU57DRAFT_372555</name>
</gene>